<evidence type="ECO:0000313" key="2">
    <source>
        <dbReference type="EMBL" id="JAE21502.1"/>
    </source>
</evidence>
<protein>
    <submittedName>
        <fullName evidence="2">Uncharacterized protein</fullName>
    </submittedName>
</protein>
<reference evidence="2" key="2">
    <citation type="journal article" date="2015" name="Data Brief">
        <title>Shoot transcriptome of the giant reed, Arundo donax.</title>
        <authorList>
            <person name="Barrero R.A."/>
            <person name="Guerrero F.D."/>
            <person name="Moolhuijzen P."/>
            <person name="Goolsby J.A."/>
            <person name="Tidwell J."/>
            <person name="Bellgard S.E."/>
            <person name="Bellgard M.I."/>
        </authorList>
    </citation>
    <scope>NUCLEOTIDE SEQUENCE</scope>
    <source>
        <tissue evidence="2">Shoot tissue taken approximately 20 cm above the soil surface</tissue>
    </source>
</reference>
<proteinExistence type="predicted"/>
<accession>A0A0A9R7U6</accession>
<dbReference type="AlphaFoldDB" id="A0A0A9R7U6"/>
<reference evidence="2" key="1">
    <citation type="submission" date="2014-09" db="EMBL/GenBank/DDBJ databases">
        <authorList>
            <person name="Magalhaes I.L.F."/>
            <person name="Oliveira U."/>
            <person name="Santos F.R."/>
            <person name="Vidigal T.H.D.A."/>
            <person name="Brescovit A.D."/>
            <person name="Santos A.J."/>
        </authorList>
    </citation>
    <scope>NUCLEOTIDE SEQUENCE</scope>
    <source>
        <tissue evidence="2">Shoot tissue taken approximately 20 cm above the soil surface</tissue>
    </source>
</reference>
<evidence type="ECO:0000256" key="1">
    <source>
        <dbReference type="SAM" id="MobiDB-lite"/>
    </source>
</evidence>
<feature type="region of interest" description="Disordered" evidence="1">
    <location>
        <begin position="1"/>
        <end position="21"/>
    </location>
</feature>
<dbReference type="EMBL" id="GBRH01176394">
    <property type="protein sequence ID" value="JAE21502.1"/>
    <property type="molecule type" value="Transcribed_RNA"/>
</dbReference>
<organism evidence="2">
    <name type="scientific">Arundo donax</name>
    <name type="common">Giant reed</name>
    <name type="synonym">Donax arundinaceus</name>
    <dbReference type="NCBI Taxonomy" id="35708"/>
    <lineage>
        <taxon>Eukaryota</taxon>
        <taxon>Viridiplantae</taxon>
        <taxon>Streptophyta</taxon>
        <taxon>Embryophyta</taxon>
        <taxon>Tracheophyta</taxon>
        <taxon>Spermatophyta</taxon>
        <taxon>Magnoliopsida</taxon>
        <taxon>Liliopsida</taxon>
        <taxon>Poales</taxon>
        <taxon>Poaceae</taxon>
        <taxon>PACMAD clade</taxon>
        <taxon>Arundinoideae</taxon>
        <taxon>Arundineae</taxon>
        <taxon>Arundo</taxon>
    </lineage>
</organism>
<sequence length="67" mass="7531">MEHLARRVDVSGGVPGRRRQHLRRGAGFLPSRFLWGRKGEAVACAKSEMKNTWDPEGVSVNINTRLD</sequence>
<name>A0A0A9R7U6_ARUDO</name>